<name>A0A1X0RTP9_RHIZD</name>
<evidence type="ECO:0000256" key="1">
    <source>
        <dbReference type="ARBA" id="ARBA00001798"/>
    </source>
</evidence>
<dbReference type="OMA" id="FAHISFF"/>
<dbReference type="Gene3D" id="1.20.120.1750">
    <property type="match status" value="1"/>
</dbReference>
<accession>A0A1X0RTP9</accession>
<dbReference type="InterPro" id="IPR031127">
    <property type="entry name" value="E3_UB_ligase_RBR"/>
</dbReference>
<proteinExistence type="predicted"/>
<evidence type="ECO:0000313" key="13">
    <source>
        <dbReference type="Proteomes" id="UP000242381"/>
    </source>
</evidence>
<dbReference type="Proteomes" id="UP000242381">
    <property type="component" value="Unassembled WGS sequence"/>
</dbReference>
<evidence type="ECO:0000256" key="7">
    <source>
        <dbReference type="ARBA" id="ARBA00022786"/>
    </source>
</evidence>
<keyword evidence="7" id="KW-0833">Ubl conjugation pathway</keyword>
<dbReference type="EC" id="2.3.2.31" evidence="2"/>
<feature type="domain" description="RING-type" evidence="11">
    <location>
        <begin position="23"/>
        <end position="343"/>
    </location>
</feature>
<evidence type="ECO:0000256" key="5">
    <source>
        <dbReference type="ARBA" id="ARBA00022737"/>
    </source>
</evidence>
<comment type="catalytic activity">
    <reaction evidence="1">
        <text>[E2 ubiquitin-conjugating enzyme]-S-ubiquitinyl-L-cysteine + [acceptor protein]-L-lysine = [E2 ubiquitin-conjugating enzyme]-L-cysteine + [acceptor protein]-N(6)-ubiquitinyl-L-lysine.</text>
        <dbReference type="EC" id="2.3.2.31"/>
    </reaction>
</comment>
<evidence type="ECO:0000256" key="6">
    <source>
        <dbReference type="ARBA" id="ARBA00022771"/>
    </source>
</evidence>
<dbReference type="InterPro" id="IPR044066">
    <property type="entry name" value="TRIAD_supradom"/>
</dbReference>
<keyword evidence="8" id="KW-0862">Zinc</keyword>
<dbReference type="InterPro" id="IPR013083">
    <property type="entry name" value="Znf_RING/FYVE/PHD"/>
</dbReference>
<feature type="domain" description="RING-type" evidence="10">
    <location>
        <begin position="27"/>
        <end position="76"/>
    </location>
</feature>
<evidence type="ECO:0000259" key="10">
    <source>
        <dbReference type="PROSITE" id="PS50089"/>
    </source>
</evidence>
<dbReference type="VEuPathDB" id="FungiDB:BCV72DRAFT_247633"/>
<dbReference type="GO" id="GO:0016567">
    <property type="term" value="P:protein ubiquitination"/>
    <property type="evidence" value="ECO:0007669"/>
    <property type="project" value="InterPro"/>
</dbReference>
<evidence type="ECO:0000313" key="12">
    <source>
        <dbReference type="EMBL" id="ORE15463.1"/>
    </source>
</evidence>
<protein>
    <recommendedName>
        <fullName evidence="2">RBR-type E3 ubiquitin transferase</fullName>
        <ecNumber evidence="2">2.3.2.31</ecNumber>
    </recommendedName>
</protein>
<reference evidence="12 13" key="1">
    <citation type="journal article" date="2016" name="Proc. Natl. Acad. Sci. U.S.A.">
        <title>Lipid metabolic changes in an early divergent fungus govern the establishment of a mutualistic symbiosis with endobacteria.</title>
        <authorList>
            <person name="Lastovetsky O.A."/>
            <person name="Gaspar M.L."/>
            <person name="Mondo S.J."/>
            <person name="LaButti K.M."/>
            <person name="Sandor L."/>
            <person name="Grigoriev I.V."/>
            <person name="Henry S.A."/>
            <person name="Pawlowska T.E."/>
        </authorList>
    </citation>
    <scope>NUCLEOTIDE SEQUENCE [LARGE SCALE GENOMIC DNA]</scope>
    <source>
        <strain evidence="12 13">ATCC 11559</strain>
    </source>
</reference>
<dbReference type="Gene3D" id="3.30.40.10">
    <property type="entry name" value="Zinc/RING finger domain, C3HC4 (zinc finger)"/>
    <property type="match status" value="1"/>
</dbReference>
<dbReference type="InterPro" id="IPR001841">
    <property type="entry name" value="Znf_RING"/>
</dbReference>
<dbReference type="AlphaFoldDB" id="A0A1X0RTP9"/>
<dbReference type="GO" id="GO:0008270">
    <property type="term" value="F:zinc ion binding"/>
    <property type="evidence" value="ECO:0007669"/>
    <property type="project" value="UniProtKB-KW"/>
</dbReference>
<dbReference type="Pfam" id="PF01485">
    <property type="entry name" value="IBR"/>
    <property type="match status" value="1"/>
</dbReference>
<dbReference type="InterPro" id="IPR002867">
    <property type="entry name" value="IBR_dom"/>
</dbReference>
<evidence type="ECO:0000256" key="2">
    <source>
        <dbReference type="ARBA" id="ARBA00012251"/>
    </source>
</evidence>
<dbReference type="VEuPathDB" id="FungiDB:BCV72DRAFT_30317"/>
<gene>
    <name evidence="12" type="ORF">BCV71DRAFT_203275</name>
</gene>
<keyword evidence="3" id="KW-0808">Transferase</keyword>
<evidence type="ECO:0000256" key="9">
    <source>
        <dbReference type="PROSITE-ProRule" id="PRU00175"/>
    </source>
</evidence>
<keyword evidence="5" id="KW-0677">Repeat</keyword>
<dbReference type="CDD" id="cd20335">
    <property type="entry name" value="BRcat_RBR"/>
    <property type="match status" value="1"/>
</dbReference>
<keyword evidence="6 9" id="KW-0863">Zinc-finger</keyword>
<organism evidence="12 13">
    <name type="scientific">Rhizopus microsporus</name>
    <dbReference type="NCBI Taxonomy" id="58291"/>
    <lineage>
        <taxon>Eukaryota</taxon>
        <taxon>Fungi</taxon>
        <taxon>Fungi incertae sedis</taxon>
        <taxon>Mucoromycota</taxon>
        <taxon>Mucoromycotina</taxon>
        <taxon>Mucoromycetes</taxon>
        <taxon>Mucorales</taxon>
        <taxon>Mucorineae</taxon>
        <taxon>Rhizopodaceae</taxon>
        <taxon>Rhizopus</taxon>
    </lineage>
</organism>
<dbReference type="EMBL" id="KV921423">
    <property type="protein sequence ID" value="ORE15463.1"/>
    <property type="molecule type" value="Genomic_DNA"/>
</dbReference>
<sequence length="383" mass="44704">MYQEDESSSVASSYEEEDPMEIFVDRCSICFDAQHNLCIESCRDQFCLDCFEKYIVQVVETSWGLSVTIIKCPVCSEIIPKHEWSRYVPKRVVDLYEKYNKPYRSYSRACPHCDVEITPCVHQDTHQPIYQQTSFICDILTTMISSCPKQDRHMNDKDHAAIYGWIQLFQQDMTETMLASVYKPMMKDLFKFEKHHITHYSSSTQYQHHYSYQISLLFLKSALRPDIWKQFQFAHISFFPSMNCSVCHSSICLHCGYDAHASLTCDENMRKLIKYNKNLPNEVKKTIVWTLQNSRQCPNCSIMINRDEGCNKVDCSYCGYSFCWCCRSSWSEGCGFYRCSTDKNSNQSMAGYDNSAQAEVGVPDMKNIQERIRLNRQPPIAFN</sequence>
<evidence type="ECO:0000259" key="11">
    <source>
        <dbReference type="PROSITE" id="PS51873"/>
    </source>
</evidence>
<evidence type="ECO:0000256" key="4">
    <source>
        <dbReference type="ARBA" id="ARBA00022723"/>
    </source>
</evidence>
<dbReference type="GO" id="GO:0061630">
    <property type="term" value="F:ubiquitin protein ligase activity"/>
    <property type="evidence" value="ECO:0007669"/>
    <property type="project" value="UniProtKB-EC"/>
</dbReference>
<dbReference type="PROSITE" id="PS50089">
    <property type="entry name" value="ZF_RING_2"/>
    <property type="match status" value="1"/>
</dbReference>
<evidence type="ECO:0000256" key="3">
    <source>
        <dbReference type="ARBA" id="ARBA00022679"/>
    </source>
</evidence>
<dbReference type="PANTHER" id="PTHR11685">
    <property type="entry name" value="RBR FAMILY RING FINGER AND IBR DOMAIN-CONTAINING"/>
    <property type="match status" value="1"/>
</dbReference>
<dbReference type="SUPFAM" id="SSF57850">
    <property type="entry name" value="RING/U-box"/>
    <property type="match status" value="2"/>
</dbReference>
<evidence type="ECO:0000256" key="8">
    <source>
        <dbReference type="ARBA" id="ARBA00022833"/>
    </source>
</evidence>
<keyword evidence="4" id="KW-0479">Metal-binding</keyword>
<dbReference type="PROSITE" id="PS51873">
    <property type="entry name" value="TRIAD"/>
    <property type="match status" value="1"/>
</dbReference>